<organism evidence="1 2">
    <name type="scientific">Ramazzottius varieornatus</name>
    <name type="common">Water bear</name>
    <name type="synonym">Tardigrade</name>
    <dbReference type="NCBI Taxonomy" id="947166"/>
    <lineage>
        <taxon>Eukaryota</taxon>
        <taxon>Metazoa</taxon>
        <taxon>Ecdysozoa</taxon>
        <taxon>Tardigrada</taxon>
        <taxon>Eutardigrada</taxon>
        <taxon>Parachela</taxon>
        <taxon>Hypsibioidea</taxon>
        <taxon>Ramazzottiidae</taxon>
        <taxon>Ramazzottius</taxon>
    </lineage>
</organism>
<keyword evidence="2" id="KW-1185">Reference proteome</keyword>
<evidence type="ECO:0000313" key="1">
    <source>
        <dbReference type="EMBL" id="GAV08572.1"/>
    </source>
</evidence>
<evidence type="ECO:0000313" key="2">
    <source>
        <dbReference type="Proteomes" id="UP000186922"/>
    </source>
</evidence>
<reference evidence="1 2" key="1">
    <citation type="journal article" date="2016" name="Nat. Commun.">
        <title>Extremotolerant tardigrade genome and improved radiotolerance of human cultured cells by tardigrade-unique protein.</title>
        <authorList>
            <person name="Hashimoto T."/>
            <person name="Horikawa D.D."/>
            <person name="Saito Y."/>
            <person name="Kuwahara H."/>
            <person name="Kozuka-Hata H."/>
            <person name="Shin-I T."/>
            <person name="Minakuchi Y."/>
            <person name="Ohishi K."/>
            <person name="Motoyama A."/>
            <person name="Aizu T."/>
            <person name="Enomoto A."/>
            <person name="Kondo K."/>
            <person name="Tanaka S."/>
            <person name="Hara Y."/>
            <person name="Koshikawa S."/>
            <person name="Sagara H."/>
            <person name="Miura T."/>
            <person name="Yokobori S."/>
            <person name="Miyagawa K."/>
            <person name="Suzuki Y."/>
            <person name="Kubo T."/>
            <person name="Oyama M."/>
            <person name="Kohara Y."/>
            <person name="Fujiyama A."/>
            <person name="Arakawa K."/>
            <person name="Katayama T."/>
            <person name="Toyoda A."/>
            <person name="Kunieda T."/>
        </authorList>
    </citation>
    <scope>NUCLEOTIDE SEQUENCE [LARGE SCALE GENOMIC DNA]</scope>
    <source>
        <strain evidence="1 2">YOKOZUNA-1</strain>
    </source>
</reference>
<proteinExistence type="predicted"/>
<name>A0A1D1W511_RAMVA</name>
<dbReference type="AlphaFoldDB" id="A0A1D1W511"/>
<accession>A0A1D1W511</accession>
<protein>
    <submittedName>
        <fullName evidence="1">Uncharacterized protein</fullName>
    </submittedName>
</protein>
<gene>
    <name evidence="1" type="primary">RvY_18238-1</name>
    <name evidence="1" type="synonym">RvY_18238.1</name>
    <name evidence="1" type="ORF">RvY_18238</name>
</gene>
<sequence>MEDADETINKAWIQNFMGWMRTSNINMCNAFTDKHAFITETALNESPQNSIVSDFNIILMIT</sequence>
<comment type="caution">
    <text evidence="1">The sequence shown here is derived from an EMBL/GenBank/DDBJ whole genome shotgun (WGS) entry which is preliminary data.</text>
</comment>
<dbReference type="Proteomes" id="UP000186922">
    <property type="component" value="Unassembled WGS sequence"/>
</dbReference>
<dbReference type="EMBL" id="BDGG01000018">
    <property type="protein sequence ID" value="GAV08572.1"/>
    <property type="molecule type" value="Genomic_DNA"/>
</dbReference>